<name>A0A381YLR1_9ZZZZ</name>
<accession>A0A381YLR1</accession>
<dbReference type="InterPro" id="IPR021252">
    <property type="entry name" value="DUF2794"/>
</dbReference>
<sequence>MNQKENFFIRKELQTILNLYAQKVSCGDWKDYGLSINKKEISFDIYHRTSEVPIFKISKNLNPKNKIEKFYVLDKNSNVIKQSENLENLINKTKWEKLRLVK</sequence>
<dbReference type="AlphaFoldDB" id="A0A381YLR1"/>
<protein>
    <recommendedName>
        <fullName evidence="2">DUF2794 domain-containing protein</fullName>
    </recommendedName>
</protein>
<proteinExistence type="predicted"/>
<dbReference type="Pfam" id="PF10984">
    <property type="entry name" value="DUF2794"/>
    <property type="match status" value="1"/>
</dbReference>
<evidence type="ECO:0000313" key="1">
    <source>
        <dbReference type="EMBL" id="SVA77929.1"/>
    </source>
</evidence>
<reference evidence="1" key="1">
    <citation type="submission" date="2018-05" db="EMBL/GenBank/DDBJ databases">
        <authorList>
            <person name="Lanie J.A."/>
            <person name="Ng W.-L."/>
            <person name="Kazmierczak K.M."/>
            <person name="Andrzejewski T.M."/>
            <person name="Davidsen T.M."/>
            <person name="Wayne K.J."/>
            <person name="Tettelin H."/>
            <person name="Glass J.I."/>
            <person name="Rusch D."/>
            <person name="Podicherti R."/>
            <person name="Tsui H.-C.T."/>
            <person name="Winkler M.E."/>
        </authorList>
    </citation>
    <scope>NUCLEOTIDE SEQUENCE</scope>
</reference>
<organism evidence="1">
    <name type="scientific">marine metagenome</name>
    <dbReference type="NCBI Taxonomy" id="408172"/>
    <lineage>
        <taxon>unclassified sequences</taxon>
        <taxon>metagenomes</taxon>
        <taxon>ecological metagenomes</taxon>
    </lineage>
</organism>
<dbReference type="EMBL" id="UINC01018533">
    <property type="protein sequence ID" value="SVA77929.1"/>
    <property type="molecule type" value="Genomic_DNA"/>
</dbReference>
<gene>
    <name evidence="1" type="ORF">METZ01_LOCUS130783</name>
</gene>
<evidence type="ECO:0008006" key="2">
    <source>
        <dbReference type="Google" id="ProtNLM"/>
    </source>
</evidence>